<gene>
    <name evidence="1" type="ORF">GT712_15585</name>
</gene>
<reference evidence="1 2" key="1">
    <citation type="journal article" date="2019" name="Nat. Med.">
        <title>A library of human gut bacterial isolates paired with longitudinal multiomics data enables mechanistic microbiome research.</title>
        <authorList>
            <person name="Poyet M."/>
            <person name="Groussin M."/>
            <person name="Gibbons S.M."/>
            <person name="Avila-Pacheco J."/>
            <person name="Jiang X."/>
            <person name="Kearney S.M."/>
            <person name="Perrotta A.R."/>
            <person name="Berdy B."/>
            <person name="Zhao S."/>
            <person name="Lieberman T.D."/>
            <person name="Swanson P.K."/>
            <person name="Smith M."/>
            <person name="Roesemann S."/>
            <person name="Alexander J.E."/>
            <person name="Rich S.A."/>
            <person name="Livny J."/>
            <person name="Vlamakis H."/>
            <person name="Clish C."/>
            <person name="Bullock K."/>
            <person name="Deik A."/>
            <person name="Scott J."/>
            <person name="Pierce K.A."/>
            <person name="Xavier R.J."/>
            <person name="Alm E.J."/>
        </authorList>
    </citation>
    <scope>NUCLEOTIDE SEQUENCE [LARGE SCALE GENOMIC DNA]</scope>
    <source>
        <strain evidence="1 2">BIOML-A12</strain>
    </source>
</reference>
<dbReference type="Proteomes" id="UP000477156">
    <property type="component" value="Unassembled WGS sequence"/>
</dbReference>
<dbReference type="AlphaFoldDB" id="A0A6L8XX69"/>
<comment type="caution">
    <text evidence="1">The sequence shown here is derived from an EMBL/GenBank/DDBJ whole genome shotgun (WGS) entry which is preliminary data.</text>
</comment>
<accession>A0A6L8XX69</accession>
<dbReference type="RefSeq" id="WP_161276414.1">
    <property type="nucleotide sequence ID" value="NZ_WWUZ01000038.1"/>
</dbReference>
<name>A0A6L8XX69_9FIRM</name>
<evidence type="ECO:0000313" key="1">
    <source>
        <dbReference type="EMBL" id="MZS90452.1"/>
    </source>
</evidence>
<evidence type="ECO:0000313" key="2">
    <source>
        <dbReference type="Proteomes" id="UP000477156"/>
    </source>
</evidence>
<protein>
    <submittedName>
        <fullName evidence="1">Uncharacterized protein</fullName>
    </submittedName>
</protein>
<proteinExistence type="predicted"/>
<sequence length="92" mass="10651">MNILDFYKKENLPEGYVDLPTVVKTISDMVRELPFWCAMVELMNKISSENDSNIVTQKWKELLLKLAKSYVKILEPDAKEKCIEILATLQSN</sequence>
<dbReference type="EMBL" id="WWVF01000038">
    <property type="protein sequence ID" value="MZS90452.1"/>
    <property type="molecule type" value="Genomic_DNA"/>
</dbReference>
<organism evidence="1 2">
    <name type="scientific">Blautia wexlerae</name>
    <dbReference type="NCBI Taxonomy" id="418240"/>
    <lineage>
        <taxon>Bacteria</taxon>
        <taxon>Bacillati</taxon>
        <taxon>Bacillota</taxon>
        <taxon>Clostridia</taxon>
        <taxon>Lachnospirales</taxon>
        <taxon>Lachnospiraceae</taxon>
        <taxon>Blautia</taxon>
    </lineage>
</organism>